<dbReference type="VEuPathDB" id="AmoebaDB:NfTy_087550"/>
<sequence>MISNDHHIWLSILCEHFDELNPTMVHEYYSNHVVMGMTENDPHSNIMNEKTKKKKRNHYSPSIMNLFFKMKYFSNHPDELHGRFLKERSNKSLNPKSSSPILFAVASSGGFTYAEGFCNQLIYQYFSEEYDPCTPMYFHGEREIEGECITFEMDYTPLLDRYAPLNVAKLSGIIFVLLLNRDFVNLQLSATKKMSTSSALEWMKELDDRFKGFDELVQQVRLEKNEILCTVFQ</sequence>
<dbReference type="Proteomes" id="UP000444721">
    <property type="component" value="Unassembled WGS sequence"/>
</dbReference>
<dbReference type="EMBL" id="VFQX01000072">
    <property type="protein sequence ID" value="KAF0972019.1"/>
    <property type="molecule type" value="Genomic_DNA"/>
</dbReference>
<dbReference type="RefSeq" id="XP_044556734.1">
    <property type="nucleotide sequence ID" value="XM_044713703.1"/>
</dbReference>
<dbReference type="GeneID" id="68116930"/>
<dbReference type="AlphaFoldDB" id="A0A6A5BG46"/>
<dbReference type="VEuPathDB" id="AmoebaDB:NF0004220"/>
<keyword evidence="2" id="KW-1185">Reference proteome</keyword>
<gene>
    <name evidence="1" type="ORF">FDP41_009715</name>
</gene>
<dbReference type="OrthoDB" id="10510005at2759"/>
<name>A0A6A5BG46_NAEFO</name>
<reference evidence="1 2" key="1">
    <citation type="journal article" date="2019" name="Sci. Rep.">
        <title>Nanopore sequencing improves the draft genome of the human pathogenic amoeba Naegleria fowleri.</title>
        <authorList>
            <person name="Liechti N."/>
            <person name="Schurch N."/>
            <person name="Bruggmann R."/>
            <person name="Wittwer M."/>
        </authorList>
    </citation>
    <scope>NUCLEOTIDE SEQUENCE [LARGE SCALE GENOMIC DNA]</scope>
    <source>
        <strain evidence="1 2">ATCC 30894</strain>
    </source>
</reference>
<evidence type="ECO:0000313" key="1">
    <source>
        <dbReference type="EMBL" id="KAF0972019.1"/>
    </source>
</evidence>
<accession>A0A6A5BG46</accession>
<comment type="caution">
    <text evidence="1">The sequence shown here is derived from an EMBL/GenBank/DDBJ whole genome shotgun (WGS) entry which is preliminary data.</text>
</comment>
<dbReference type="VEuPathDB" id="AmoebaDB:FDP41_009715"/>
<organism evidence="1 2">
    <name type="scientific">Naegleria fowleri</name>
    <name type="common">Brain eating amoeba</name>
    <dbReference type="NCBI Taxonomy" id="5763"/>
    <lineage>
        <taxon>Eukaryota</taxon>
        <taxon>Discoba</taxon>
        <taxon>Heterolobosea</taxon>
        <taxon>Tetramitia</taxon>
        <taxon>Eutetramitia</taxon>
        <taxon>Vahlkampfiidae</taxon>
        <taxon>Naegleria</taxon>
    </lineage>
</organism>
<protein>
    <submittedName>
        <fullName evidence="1">Uncharacterized protein</fullName>
    </submittedName>
</protein>
<evidence type="ECO:0000313" key="2">
    <source>
        <dbReference type="Proteomes" id="UP000444721"/>
    </source>
</evidence>
<proteinExistence type="predicted"/>